<sequence length="92" mass="10395">MIIDDKILEQLEARGWTEQEVLDLIDTKPVGRSSDNRTPRKTGDGGGRRDTATVYGSRDGGHIVVNDRTGEVVHISDKNDPYWKSDSRIIWE</sequence>
<dbReference type="Pfam" id="PF12106">
    <property type="entry name" value="Colicin_E5"/>
    <property type="match status" value="1"/>
</dbReference>
<dbReference type="KEGG" id="mass:CR152_12490"/>
<dbReference type="Gene3D" id="3.30.2310.30">
    <property type="match status" value="1"/>
</dbReference>
<accession>A0A2D2DJW5</accession>
<feature type="compositionally biased region" description="Basic and acidic residues" evidence="1">
    <location>
        <begin position="34"/>
        <end position="51"/>
    </location>
</feature>
<feature type="domain" description="Colicin E5 ribonuclease" evidence="2">
    <location>
        <begin position="3"/>
        <end position="88"/>
    </location>
</feature>
<evidence type="ECO:0000313" key="3">
    <source>
        <dbReference type="EMBL" id="ATQ75245.1"/>
    </source>
</evidence>
<feature type="region of interest" description="Disordered" evidence="1">
    <location>
        <begin position="27"/>
        <end position="62"/>
    </location>
</feature>
<dbReference type="InterPro" id="IPR038234">
    <property type="entry name" value="Colicin_E5_C_sf"/>
</dbReference>
<dbReference type="OrthoDB" id="5666689at2"/>
<keyword evidence="4" id="KW-1185">Reference proteome</keyword>
<evidence type="ECO:0000313" key="4">
    <source>
        <dbReference type="Proteomes" id="UP000229897"/>
    </source>
</evidence>
<dbReference type="EMBL" id="CP024608">
    <property type="protein sequence ID" value="ATQ75245.1"/>
    <property type="molecule type" value="Genomic_DNA"/>
</dbReference>
<dbReference type="SUPFAM" id="SSF102824">
    <property type="entry name" value="Colicin D/E5 nuclease domain"/>
    <property type="match status" value="1"/>
</dbReference>
<dbReference type="GO" id="GO:0004540">
    <property type="term" value="F:RNA nuclease activity"/>
    <property type="evidence" value="ECO:0007669"/>
    <property type="project" value="InterPro"/>
</dbReference>
<evidence type="ECO:0000256" key="1">
    <source>
        <dbReference type="SAM" id="MobiDB-lite"/>
    </source>
</evidence>
<dbReference type="AlphaFoldDB" id="A0A2D2DJW5"/>
<reference evidence="3" key="1">
    <citation type="submission" date="2017-10" db="EMBL/GenBank/DDBJ databases">
        <title>Massilia psychrophilum sp. nov., a novel purple-pigmented bacterium isolated from Tianshan glacier, Xinjiang Municipality, China.</title>
        <authorList>
            <person name="Wang H."/>
        </authorList>
    </citation>
    <scope>NUCLEOTIDE SEQUENCE [LARGE SCALE GENOMIC DNA]</scope>
    <source>
        <strain evidence="3">B2</strain>
    </source>
</reference>
<protein>
    <recommendedName>
        <fullName evidence="2">Colicin E5 ribonuclease domain-containing protein</fullName>
    </recommendedName>
</protein>
<dbReference type="InterPro" id="IPR021964">
    <property type="entry name" value="Colicin_E5_C"/>
</dbReference>
<dbReference type="Proteomes" id="UP000229897">
    <property type="component" value="Chromosome"/>
</dbReference>
<name>A0A2D2DJW5_9BURK</name>
<organism evidence="3 4">
    <name type="scientific">Massilia violaceinigra</name>
    <dbReference type="NCBI Taxonomy" id="2045208"/>
    <lineage>
        <taxon>Bacteria</taxon>
        <taxon>Pseudomonadati</taxon>
        <taxon>Pseudomonadota</taxon>
        <taxon>Betaproteobacteria</taxon>
        <taxon>Burkholderiales</taxon>
        <taxon>Oxalobacteraceae</taxon>
        <taxon>Telluria group</taxon>
        <taxon>Massilia</taxon>
    </lineage>
</organism>
<dbReference type="InterPro" id="IPR038233">
    <property type="entry name" value="Colicin_D/E5_nuclease"/>
</dbReference>
<proteinExistence type="predicted"/>
<evidence type="ECO:0000259" key="2">
    <source>
        <dbReference type="Pfam" id="PF12106"/>
    </source>
</evidence>
<dbReference type="RefSeq" id="WP_099875206.1">
    <property type="nucleotide sequence ID" value="NZ_CP024608.1"/>
</dbReference>
<gene>
    <name evidence="3" type="ORF">CR152_12490</name>
</gene>